<name>A0AAV6I2K4_9ERIC</name>
<protein>
    <submittedName>
        <fullName evidence="2">Uncharacterized protein</fullName>
    </submittedName>
</protein>
<feature type="compositionally biased region" description="Polar residues" evidence="1">
    <location>
        <begin position="9"/>
        <end position="27"/>
    </location>
</feature>
<keyword evidence="3" id="KW-1185">Reference proteome</keyword>
<gene>
    <name evidence="2" type="ORF">RHGRI_034710</name>
</gene>
<evidence type="ECO:0000313" key="2">
    <source>
        <dbReference type="EMBL" id="KAG5522652.1"/>
    </source>
</evidence>
<proteinExistence type="predicted"/>
<dbReference type="Proteomes" id="UP000823749">
    <property type="component" value="Chromosome 12"/>
</dbReference>
<feature type="region of interest" description="Disordered" evidence="1">
    <location>
        <begin position="1"/>
        <end position="27"/>
    </location>
</feature>
<reference evidence="2" key="1">
    <citation type="submission" date="2020-08" db="EMBL/GenBank/DDBJ databases">
        <title>Plant Genome Project.</title>
        <authorList>
            <person name="Zhang R.-G."/>
        </authorList>
    </citation>
    <scope>NUCLEOTIDE SEQUENCE</scope>
    <source>
        <strain evidence="2">WSP0</strain>
        <tissue evidence="2">Leaf</tissue>
    </source>
</reference>
<dbReference type="EMBL" id="JACTNZ010000012">
    <property type="protein sequence ID" value="KAG5522652.1"/>
    <property type="molecule type" value="Genomic_DNA"/>
</dbReference>
<evidence type="ECO:0000313" key="3">
    <source>
        <dbReference type="Proteomes" id="UP000823749"/>
    </source>
</evidence>
<sequence>MTGFRQCRRPSSSTTGFAPTTRRPSSSASLWPCLYASLPYCYTDLVLFILAQRENFPSARIASHQSISTIESKPDFATQHI</sequence>
<comment type="caution">
    <text evidence="2">The sequence shown here is derived from an EMBL/GenBank/DDBJ whole genome shotgun (WGS) entry which is preliminary data.</text>
</comment>
<accession>A0AAV6I2K4</accession>
<evidence type="ECO:0000256" key="1">
    <source>
        <dbReference type="SAM" id="MobiDB-lite"/>
    </source>
</evidence>
<dbReference type="AlphaFoldDB" id="A0AAV6I2K4"/>
<organism evidence="2 3">
    <name type="scientific">Rhododendron griersonianum</name>
    <dbReference type="NCBI Taxonomy" id="479676"/>
    <lineage>
        <taxon>Eukaryota</taxon>
        <taxon>Viridiplantae</taxon>
        <taxon>Streptophyta</taxon>
        <taxon>Embryophyta</taxon>
        <taxon>Tracheophyta</taxon>
        <taxon>Spermatophyta</taxon>
        <taxon>Magnoliopsida</taxon>
        <taxon>eudicotyledons</taxon>
        <taxon>Gunneridae</taxon>
        <taxon>Pentapetalae</taxon>
        <taxon>asterids</taxon>
        <taxon>Ericales</taxon>
        <taxon>Ericaceae</taxon>
        <taxon>Ericoideae</taxon>
        <taxon>Rhodoreae</taxon>
        <taxon>Rhododendron</taxon>
    </lineage>
</organism>